<dbReference type="RefSeq" id="WP_219873083.1">
    <property type="nucleotide sequence ID" value="NZ_JAHZIJ010000009.1"/>
</dbReference>
<name>A0ABS7D8E1_9BACL</name>
<proteinExistence type="predicted"/>
<evidence type="ECO:0000313" key="1">
    <source>
        <dbReference type="EMBL" id="MBW7475836.1"/>
    </source>
</evidence>
<evidence type="ECO:0000313" key="2">
    <source>
        <dbReference type="Proteomes" id="UP000812277"/>
    </source>
</evidence>
<reference evidence="1 2" key="1">
    <citation type="submission" date="2021-07" db="EMBL/GenBank/DDBJ databases">
        <title>Paenibacillus radiodurans sp. nov., isolated from the southeastern edge of Tengger Desert.</title>
        <authorList>
            <person name="Zhang G."/>
        </authorList>
    </citation>
    <scope>NUCLEOTIDE SEQUENCE [LARGE SCALE GENOMIC DNA]</scope>
    <source>
        <strain evidence="1 2">DT7-4</strain>
    </source>
</reference>
<comment type="caution">
    <text evidence="1">The sequence shown here is derived from an EMBL/GenBank/DDBJ whole genome shotgun (WGS) entry which is preliminary data.</text>
</comment>
<sequence>MRELLIRHYDELTNHQPIKPAGRCDYGIDKQDEISIIGLFESNLMPYIKPIIGSFYVPRSVRSNSLRGGAVLA</sequence>
<protein>
    <submittedName>
        <fullName evidence="1">Uncharacterized protein</fullName>
    </submittedName>
</protein>
<accession>A0ABS7D8E1</accession>
<gene>
    <name evidence="1" type="ORF">K0T92_13905</name>
</gene>
<dbReference type="Proteomes" id="UP000812277">
    <property type="component" value="Unassembled WGS sequence"/>
</dbReference>
<organism evidence="1 2">
    <name type="scientific">Paenibacillus oenotherae</name>
    <dbReference type="NCBI Taxonomy" id="1435645"/>
    <lineage>
        <taxon>Bacteria</taxon>
        <taxon>Bacillati</taxon>
        <taxon>Bacillota</taxon>
        <taxon>Bacilli</taxon>
        <taxon>Bacillales</taxon>
        <taxon>Paenibacillaceae</taxon>
        <taxon>Paenibacillus</taxon>
    </lineage>
</organism>
<keyword evidence="2" id="KW-1185">Reference proteome</keyword>
<dbReference type="EMBL" id="JAHZIJ010000009">
    <property type="protein sequence ID" value="MBW7475836.1"/>
    <property type="molecule type" value="Genomic_DNA"/>
</dbReference>